<reference evidence="2" key="1">
    <citation type="journal article" date="2010" name="Genome Res.">
        <title>Population genomic sequencing of Coccidioides fungi reveals recent hybridization and transposon control.</title>
        <authorList>
            <person name="Neafsey D.E."/>
            <person name="Barker B.M."/>
            <person name="Sharpton T.J."/>
            <person name="Stajich J.E."/>
            <person name="Park D.J."/>
            <person name="Whiston E."/>
            <person name="Hung C.-Y."/>
            <person name="McMahan C."/>
            <person name="White J."/>
            <person name="Sykes S."/>
            <person name="Heiman D."/>
            <person name="Young S."/>
            <person name="Zeng Q."/>
            <person name="Abouelleil A."/>
            <person name="Aftuck L."/>
            <person name="Bessette D."/>
            <person name="Brown A."/>
            <person name="FitzGerald M."/>
            <person name="Lui A."/>
            <person name="Macdonald J.P."/>
            <person name="Priest M."/>
            <person name="Orbach M.J."/>
            <person name="Galgiani J.N."/>
            <person name="Kirkland T.N."/>
            <person name="Cole G.T."/>
            <person name="Birren B.W."/>
            <person name="Henn M.R."/>
            <person name="Taylor J.W."/>
            <person name="Rounsley S.D."/>
        </authorList>
    </citation>
    <scope>NUCLEOTIDE SEQUENCE [LARGE SCALE GENOMIC DNA]</scope>
    <source>
        <strain evidence="2">RMSCC 2394</strain>
    </source>
</reference>
<dbReference type="AlphaFoldDB" id="A0A0J6Y5Y2"/>
<dbReference type="Proteomes" id="UP000054565">
    <property type="component" value="Unassembled WGS sequence"/>
</dbReference>
<name>A0A0J6Y5Y2_COCIT</name>
<sequence>MSYLGTEWKGISTWNHVHMNLAKAPCASFNKLGQAVEQSRPFKTQEGLIGKHTCSIQSDFHGPATKMERIIVFDIFQNVPSDPGFKILIDVFSELLDSDENIRWNKMLCIP</sequence>
<evidence type="ECO:0000313" key="1">
    <source>
        <dbReference type="EMBL" id="KMP04046.1"/>
    </source>
</evidence>
<evidence type="ECO:0000313" key="2">
    <source>
        <dbReference type="Proteomes" id="UP000054565"/>
    </source>
</evidence>
<dbReference type="EMBL" id="DS028094">
    <property type="protein sequence ID" value="KMP04046.1"/>
    <property type="molecule type" value="Genomic_DNA"/>
</dbReference>
<proteinExistence type="predicted"/>
<organism evidence="1 2">
    <name type="scientific">Coccidioides immitis RMSCC 2394</name>
    <dbReference type="NCBI Taxonomy" id="404692"/>
    <lineage>
        <taxon>Eukaryota</taxon>
        <taxon>Fungi</taxon>
        <taxon>Dikarya</taxon>
        <taxon>Ascomycota</taxon>
        <taxon>Pezizomycotina</taxon>
        <taxon>Eurotiomycetes</taxon>
        <taxon>Eurotiomycetidae</taxon>
        <taxon>Onygenales</taxon>
        <taxon>Onygenaceae</taxon>
        <taxon>Coccidioides</taxon>
    </lineage>
</organism>
<accession>A0A0J6Y5Y2</accession>
<gene>
    <name evidence="1" type="ORF">CIRG_03737</name>
</gene>
<protein>
    <submittedName>
        <fullName evidence="1">Uncharacterized protein</fullName>
    </submittedName>
</protein>